<dbReference type="InterPro" id="IPR002372">
    <property type="entry name" value="PQQ_rpt_dom"/>
</dbReference>
<feature type="signal peptide" evidence="5">
    <location>
        <begin position="1"/>
        <end position="21"/>
    </location>
</feature>
<evidence type="ECO:0000256" key="4">
    <source>
        <dbReference type="HAMAP-Rule" id="MF_00923"/>
    </source>
</evidence>
<proteinExistence type="inferred from homology"/>
<comment type="caution">
    <text evidence="7">The sequence shown here is derived from an EMBL/GenBank/DDBJ whole genome shotgun (WGS) entry which is preliminary data.</text>
</comment>
<keyword evidence="3 4" id="KW-0998">Cell outer membrane</keyword>
<dbReference type="Proteomes" id="UP000313645">
    <property type="component" value="Unassembled WGS sequence"/>
</dbReference>
<comment type="subcellular location">
    <subcellularLocation>
        <location evidence="4">Cell outer membrane</location>
        <topology evidence="4">Lipid-anchor</topology>
    </subcellularLocation>
</comment>
<dbReference type="Gene3D" id="2.130.10.10">
    <property type="entry name" value="YVTN repeat-like/Quinoprotein amine dehydrogenase"/>
    <property type="match status" value="1"/>
</dbReference>
<dbReference type="InterPro" id="IPR017687">
    <property type="entry name" value="BamB"/>
</dbReference>
<dbReference type="RefSeq" id="WP_131478426.1">
    <property type="nucleotide sequence ID" value="NZ_SJDL01000002.1"/>
</dbReference>
<gene>
    <name evidence="4 7" type="primary">bamB</name>
    <name evidence="7" type="ORF">EZI54_01765</name>
</gene>
<dbReference type="EMBL" id="SJDL01000002">
    <property type="protein sequence ID" value="TBW59064.1"/>
    <property type="molecule type" value="Genomic_DNA"/>
</dbReference>
<evidence type="ECO:0000256" key="2">
    <source>
        <dbReference type="ARBA" id="ARBA00023136"/>
    </source>
</evidence>
<keyword evidence="2 4" id="KW-0472">Membrane</keyword>
<dbReference type="InterPro" id="IPR015943">
    <property type="entry name" value="WD40/YVTN_repeat-like_dom_sf"/>
</dbReference>
<sequence length="387" mass="42177">MRSVRLVRQCLIGIGLLGLLAGCSSNDTFEQPKPLPEVESSVWLDEVWDTSVGDGDDEQLLFLQPALSYGELFAVSSDGELVSLNPQNGDYNWEMELDRSILAGVGADADHLYLGTRSGELLALSREKKGEEVWSVKLPSEVLAPPQSNGSVVVVQTIDGKALAFDADTGEKKWQYDGVIPVLSFRGTATPWVGPEVTLVAFSSGQLYALLTDTGQPIWQYSVGEPSGRTELERLVDVDGSPVVRDGVVYVTGYKGNVAAVDMRTGQEIWKRSASSFQSPTLDYGNLYISGSNGVISAYSLFNRKEIWSQDKLEWRQTTGLAATKGYLLTGDFEGYVHILSQLDGSLQGQLQVDDEGLRVPMIVDGDLIYIYGNSGELAAFKLREAK</sequence>
<dbReference type="InterPro" id="IPR011047">
    <property type="entry name" value="Quinoprotein_ADH-like_sf"/>
</dbReference>
<dbReference type="SMART" id="SM00564">
    <property type="entry name" value="PQQ"/>
    <property type="match status" value="7"/>
</dbReference>
<keyword evidence="4" id="KW-0564">Palmitate</keyword>
<feature type="chain" id="PRO_5045581839" description="Outer membrane protein assembly factor BamB" evidence="5">
    <location>
        <begin position="22"/>
        <end position="387"/>
    </location>
</feature>
<dbReference type="Pfam" id="PF13360">
    <property type="entry name" value="PQQ_2"/>
    <property type="match status" value="1"/>
</dbReference>
<evidence type="ECO:0000256" key="3">
    <source>
        <dbReference type="ARBA" id="ARBA00023237"/>
    </source>
</evidence>
<dbReference type="NCBIfam" id="TIGR03300">
    <property type="entry name" value="assembly_YfgL"/>
    <property type="match status" value="1"/>
</dbReference>
<comment type="function">
    <text evidence="4">Part of the outer membrane protein assembly complex, which is involved in assembly and insertion of beta-barrel proteins into the outer membrane.</text>
</comment>
<dbReference type="PROSITE" id="PS51257">
    <property type="entry name" value="PROKAR_LIPOPROTEIN"/>
    <property type="match status" value="1"/>
</dbReference>
<comment type="similarity">
    <text evidence="4">Belongs to the BamB family.</text>
</comment>
<organism evidence="7 8">
    <name type="scientific">Marinobacter halodurans</name>
    <dbReference type="NCBI Taxonomy" id="2528979"/>
    <lineage>
        <taxon>Bacteria</taxon>
        <taxon>Pseudomonadati</taxon>
        <taxon>Pseudomonadota</taxon>
        <taxon>Gammaproteobacteria</taxon>
        <taxon>Pseudomonadales</taxon>
        <taxon>Marinobacteraceae</taxon>
        <taxon>Marinobacter</taxon>
    </lineage>
</organism>
<keyword evidence="8" id="KW-1185">Reference proteome</keyword>
<comment type="subunit">
    <text evidence="4">Part of the Bam complex.</text>
</comment>
<name>A0ABY1ZTY9_9GAMM</name>
<dbReference type="HAMAP" id="MF_00923">
    <property type="entry name" value="OM_assembly_BamB"/>
    <property type="match status" value="1"/>
</dbReference>
<keyword evidence="4" id="KW-0449">Lipoprotein</keyword>
<reference evidence="7 8" key="1">
    <citation type="submission" date="2019-02" db="EMBL/GenBank/DDBJ databases">
        <title>Marinobacter halodurans sp. nov., a marine bacterium isolated from sea tidal flat.</title>
        <authorList>
            <person name="Yoo Y."/>
            <person name="Lee D.W."/>
            <person name="Kim B.S."/>
            <person name="Kim J.-J."/>
        </authorList>
    </citation>
    <scope>NUCLEOTIDE SEQUENCE [LARGE SCALE GENOMIC DNA]</scope>
    <source>
        <strain evidence="7 8">YJ-S3-2</strain>
    </source>
</reference>
<feature type="domain" description="Pyrrolo-quinoline quinone repeat" evidence="6">
    <location>
        <begin position="78"/>
        <end position="310"/>
    </location>
</feature>
<dbReference type="PANTHER" id="PTHR34512">
    <property type="entry name" value="CELL SURFACE PROTEIN"/>
    <property type="match status" value="1"/>
</dbReference>
<dbReference type="SUPFAM" id="SSF50998">
    <property type="entry name" value="Quinoprotein alcohol dehydrogenase-like"/>
    <property type="match status" value="1"/>
</dbReference>
<protein>
    <recommendedName>
        <fullName evidence="4">Outer membrane protein assembly factor BamB</fullName>
    </recommendedName>
</protein>
<evidence type="ECO:0000313" key="7">
    <source>
        <dbReference type="EMBL" id="TBW59064.1"/>
    </source>
</evidence>
<evidence type="ECO:0000256" key="1">
    <source>
        <dbReference type="ARBA" id="ARBA00022729"/>
    </source>
</evidence>
<evidence type="ECO:0000313" key="8">
    <source>
        <dbReference type="Proteomes" id="UP000313645"/>
    </source>
</evidence>
<evidence type="ECO:0000256" key="5">
    <source>
        <dbReference type="SAM" id="SignalP"/>
    </source>
</evidence>
<accession>A0ABY1ZTY9</accession>
<evidence type="ECO:0000259" key="6">
    <source>
        <dbReference type="Pfam" id="PF13360"/>
    </source>
</evidence>
<keyword evidence="1 4" id="KW-0732">Signal</keyword>
<dbReference type="PANTHER" id="PTHR34512:SF30">
    <property type="entry name" value="OUTER MEMBRANE PROTEIN ASSEMBLY FACTOR BAMB"/>
    <property type="match status" value="1"/>
</dbReference>
<dbReference type="InterPro" id="IPR018391">
    <property type="entry name" value="PQQ_b-propeller_rpt"/>
</dbReference>